<dbReference type="RefSeq" id="WP_224829363.1">
    <property type="nucleotide sequence ID" value="NZ_JAIVEF010000028.1"/>
</dbReference>
<gene>
    <name evidence="1" type="ORF">ACFPFO_00280</name>
</gene>
<evidence type="ECO:0000313" key="1">
    <source>
        <dbReference type="EMBL" id="MFC4986236.1"/>
    </source>
</evidence>
<evidence type="ECO:0000313" key="2">
    <source>
        <dbReference type="Proteomes" id="UP001595925"/>
    </source>
</evidence>
<protein>
    <submittedName>
        <fullName evidence="1">Transglutaminase-like cysteine peptidase</fullName>
    </submittedName>
</protein>
<dbReference type="Proteomes" id="UP001595925">
    <property type="component" value="Unassembled WGS sequence"/>
</dbReference>
<comment type="caution">
    <text evidence="1">The sequence shown here is derived from an EMBL/GenBank/DDBJ whole genome shotgun (WGS) entry which is preliminary data.</text>
</comment>
<organism evidence="1 2">
    <name type="scientific">Saliphagus infecundisoli</name>
    <dbReference type="NCBI Taxonomy" id="1849069"/>
    <lineage>
        <taxon>Archaea</taxon>
        <taxon>Methanobacteriati</taxon>
        <taxon>Methanobacteriota</taxon>
        <taxon>Stenosarchaea group</taxon>
        <taxon>Halobacteria</taxon>
        <taxon>Halobacteriales</taxon>
        <taxon>Natrialbaceae</taxon>
        <taxon>Saliphagus</taxon>
    </lineage>
</organism>
<proteinExistence type="predicted"/>
<dbReference type="EMBL" id="JBHSJG010000001">
    <property type="protein sequence ID" value="MFC4986236.1"/>
    <property type="molecule type" value="Genomic_DNA"/>
</dbReference>
<accession>A0ABD5Q940</accession>
<keyword evidence="2" id="KW-1185">Reference proteome</keyword>
<sequence>MNDEFESGDEVEIAYESTRSGNTVSRTGTVVQTPEGDGQTVLFVKTDDTQFTGVTSDYVFSVSAEEFDPDADSESRIQRTVSLGPLKSVRAR</sequence>
<dbReference type="AlphaFoldDB" id="A0ABD5Q940"/>
<name>A0ABD5Q940_9EURY</name>
<reference evidence="1 2" key="1">
    <citation type="journal article" date="2019" name="Int. J. Syst. Evol. Microbiol.">
        <title>The Global Catalogue of Microorganisms (GCM) 10K type strain sequencing project: providing services to taxonomists for standard genome sequencing and annotation.</title>
        <authorList>
            <consortium name="The Broad Institute Genomics Platform"/>
            <consortium name="The Broad Institute Genome Sequencing Center for Infectious Disease"/>
            <person name="Wu L."/>
            <person name="Ma J."/>
        </authorList>
    </citation>
    <scope>NUCLEOTIDE SEQUENCE [LARGE SCALE GENOMIC DNA]</scope>
    <source>
        <strain evidence="1 2">CGMCC 1.15824</strain>
    </source>
</reference>